<dbReference type="InterPro" id="IPR036188">
    <property type="entry name" value="FAD/NAD-bd_sf"/>
</dbReference>
<evidence type="ECO:0000259" key="4">
    <source>
        <dbReference type="Pfam" id="PF01494"/>
    </source>
</evidence>
<protein>
    <submittedName>
        <fullName evidence="5">Pentachlorophenol 4-monooxygenase</fullName>
        <ecNumber evidence="5">1.14.13.50</ecNumber>
    </submittedName>
</protein>
<dbReference type="EMBL" id="WEGK01000019">
    <property type="protein sequence ID" value="MQY23419.1"/>
    <property type="molecule type" value="Genomic_DNA"/>
</dbReference>
<feature type="domain" description="FAD-binding" evidence="4">
    <location>
        <begin position="8"/>
        <end position="341"/>
    </location>
</feature>
<keyword evidence="5" id="KW-0503">Monooxygenase</keyword>
<evidence type="ECO:0000313" key="5">
    <source>
        <dbReference type="EMBL" id="MQY23419.1"/>
    </source>
</evidence>
<dbReference type="AlphaFoldDB" id="A0A7K0DCS0"/>
<dbReference type="RefSeq" id="WP_153415189.1">
    <property type="nucleotide sequence ID" value="NZ_WEGK01000019.1"/>
</dbReference>
<dbReference type="Gene3D" id="3.30.70.2450">
    <property type="match status" value="1"/>
</dbReference>
<keyword evidence="3" id="KW-0274">FAD</keyword>
<accession>A0A7K0DCS0</accession>
<comment type="caution">
    <text evidence="5">The sequence shown here is derived from an EMBL/GenBank/DDBJ whole genome shotgun (WGS) entry which is preliminary data.</text>
</comment>
<evidence type="ECO:0000256" key="1">
    <source>
        <dbReference type="ARBA" id="ARBA00001974"/>
    </source>
</evidence>
<dbReference type="PRINTS" id="PR00420">
    <property type="entry name" value="RNGMNOXGNASE"/>
</dbReference>
<gene>
    <name evidence="5" type="primary">pcpB_2</name>
    <name evidence="5" type="ORF">NRB20_65480</name>
</gene>
<dbReference type="InterPro" id="IPR002938">
    <property type="entry name" value="FAD-bd"/>
</dbReference>
<dbReference type="OrthoDB" id="8670884at2"/>
<keyword evidence="5" id="KW-0560">Oxidoreductase</keyword>
<keyword evidence="6" id="KW-1185">Reference proteome</keyword>
<dbReference type="Gene3D" id="3.50.50.60">
    <property type="entry name" value="FAD/NAD(P)-binding domain"/>
    <property type="match status" value="1"/>
</dbReference>
<evidence type="ECO:0000256" key="2">
    <source>
        <dbReference type="ARBA" id="ARBA00022630"/>
    </source>
</evidence>
<dbReference type="EC" id="1.14.13.50" evidence="5"/>
<dbReference type="InterPro" id="IPR050641">
    <property type="entry name" value="RIFMO-like"/>
</dbReference>
<dbReference type="PANTHER" id="PTHR43004">
    <property type="entry name" value="TRK SYSTEM POTASSIUM UPTAKE PROTEIN"/>
    <property type="match status" value="1"/>
</dbReference>
<reference evidence="5 6" key="1">
    <citation type="submission" date="2019-10" db="EMBL/GenBank/DDBJ databases">
        <title>Nocardia macrotermitis sp. nov. and Nocardia aurantia sp. nov., isolated from the gut of fungus growing-termite Macrotermes natalensis.</title>
        <authorList>
            <person name="Benndorf R."/>
            <person name="Schwitalla J."/>
            <person name="Martin K."/>
            <person name="De Beer W."/>
            <person name="Kaster A.-K."/>
            <person name="Vollmers J."/>
            <person name="Poulsen M."/>
            <person name="Beemelmanns C."/>
        </authorList>
    </citation>
    <scope>NUCLEOTIDE SEQUENCE [LARGE SCALE GENOMIC DNA]</scope>
    <source>
        <strain evidence="5 6">RB20</strain>
    </source>
</reference>
<proteinExistence type="predicted"/>
<keyword evidence="2" id="KW-0285">Flavoprotein</keyword>
<dbReference type="PANTHER" id="PTHR43004:SF19">
    <property type="entry name" value="BINDING MONOOXYGENASE, PUTATIVE (JCVI)-RELATED"/>
    <property type="match status" value="1"/>
</dbReference>
<dbReference type="Pfam" id="PF01494">
    <property type="entry name" value="FAD_binding_3"/>
    <property type="match status" value="1"/>
</dbReference>
<comment type="cofactor">
    <cofactor evidence="1">
        <name>FAD</name>
        <dbReference type="ChEBI" id="CHEBI:57692"/>
    </cofactor>
</comment>
<evidence type="ECO:0000313" key="6">
    <source>
        <dbReference type="Proteomes" id="UP000438448"/>
    </source>
</evidence>
<dbReference type="GO" id="GO:0071949">
    <property type="term" value="F:FAD binding"/>
    <property type="evidence" value="ECO:0007669"/>
    <property type="project" value="InterPro"/>
</dbReference>
<dbReference type="Proteomes" id="UP000438448">
    <property type="component" value="Unassembled WGS sequence"/>
</dbReference>
<organism evidence="5 6">
    <name type="scientific">Nocardia macrotermitis</name>
    <dbReference type="NCBI Taxonomy" id="2585198"/>
    <lineage>
        <taxon>Bacteria</taxon>
        <taxon>Bacillati</taxon>
        <taxon>Actinomycetota</taxon>
        <taxon>Actinomycetes</taxon>
        <taxon>Mycobacteriales</taxon>
        <taxon>Nocardiaceae</taxon>
        <taxon>Nocardia</taxon>
    </lineage>
</organism>
<dbReference type="GO" id="GO:0018677">
    <property type="term" value="F:pentachlorophenol monooxygenase activity"/>
    <property type="evidence" value="ECO:0007669"/>
    <property type="project" value="UniProtKB-EC"/>
</dbReference>
<name>A0A7K0DCS0_9NOCA</name>
<sequence>MNTVPATASVVVIGAGPAGLTTGIALADAGVDVVLLDRLAEGANTSRAAVVHARTLEVLDEFDVAAELNERGLVVGQFDLNDGPERLATIRFDDLPTRFPYALLISQATTEEALLARLHRAGGTVLRPYTVTAVRGDDTGVTVEFTDAAGDSGSIRADYVVGADGMHSVVREQAGIGFTGASYPESFALADVRMDWPDPRTEVALHLAPEGFTLVAPLPDEQDDRFRIVATVDEAPEQPDLAFLQAIIDARRPGGRIREVLWSSRFHVHHRLADHYRAGRVLLAGDAAHVHSPAGGQGMNTGIQDGALLGRLLARVLHGEADTLLDQYEATRRPIAQDVVTLTDRMTRMATLRPRPARALRNIVIRTAVLFPFVRRAIAFQLAELSTR</sequence>
<evidence type="ECO:0000256" key="3">
    <source>
        <dbReference type="ARBA" id="ARBA00022827"/>
    </source>
</evidence>
<dbReference type="SUPFAM" id="SSF51905">
    <property type="entry name" value="FAD/NAD(P)-binding domain"/>
    <property type="match status" value="1"/>
</dbReference>